<name>A0A502HH89_BRELA</name>
<evidence type="ECO:0000313" key="2">
    <source>
        <dbReference type="Proteomes" id="UP000319432"/>
    </source>
</evidence>
<protein>
    <submittedName>
        <fullName evidence="1">Uncharacterized protein</fullName>
    </submittedName>
</protein>
<dbReference type="AlphaFoldDB" id="A0A502HH89"/>
<reference evidence="1 2" key="1">
    <citation type="submission" date="2018-11" db="EMBL/GenBank/DDBJ databases">
        <title>Phylogenetic determinants of toxin gene distribution in genomes of Brevibacillus laterosporus.</title>
        <authorList>
            <person name="Glare T.R."/>
            <person name="Durrant A."/>
            <person name="Berry C."/>
            <person name="Palma L."/>
            <person name="Ormskirk M."/>
            <person name="Cox M.O."/>
        </authorList>
    </citation>
    <scope>NUCLEOTIDE SEQUENCE [LARGE SCALE GENOMIC DNA]</scope>
    <source>
        <strain evidence="1 2">1821L</strain>
    </source>
</reference>
<dbReference type="Proteomes" id="UP000319432">
    <property type="component" value="Chromosome"/>
</dbReference>
<gene>
    <name evidence="1" type="ORF">EEL30_13800</name>
</gene>
<accession>A0A502HH89</accession>
<proteinExistence type="predicted"/>
<keyword evidence="2" id="KW-1185">Reference proteome</keyword>
<evidence type="ECO:0000313" key="1">
    <source>
        <dbReference type="EMBL" id="QDX93281.1"/>
    </source>
</evidence>
<organism evidence="1 2">
    <name type="scientific">Brevibacillus laterosporus</name>
    <name type="common">Bacillus laterosporus</name>
    <dbReference type="NCBI Taxonomy" id="1465"/>
    <lineage>
        <taxon>Bacteria</taxon>
        <taxon>Bacillati</taxon>
        <taxon>Bacillota</taxon>
        <taxon>Bacilli</taxon>
        <taxon>Bacillales</taxon>
        <taxon>Paenibacillaceae</taxon>
        <taxon>Brevibacillus</taxon>
    </lineage>
</organism>
<sequence>MFLFLMGLFAAGLTFGYLYDRLAKRKALTSDVYAARNEHNFNSATDVEVLLKKSPDHFL</sequence>
<dbReference type="EMBL" id="CP033464">
    <property type="protein sequence ID" value="QDX93281.1"/>
    <property type="molecule type" value="Genomic_DNA"/>
</dbReference>